<gene>
    <name evidence="2" type="ORF">ADL29_25180</name>
</gene>
<evidence type="ECO:0000256" key="1">
    <source>
        <dbReference type="SAM" id="Phobius"/>
    </source>
</evidence>
<keyword evidence="1" id="KW-0472">Membrane</keyword>
<accession>A0A0N1JWJ3</accession>
<organism evidence="2 3">
    <name type="scientific">Streptomyces chattanoogensis</name>
    <dbReference type="NCBI Taxonomy" id="66876"/>
    <lineage>
        <taxon>Bacteria</taxon>
        <taxon>Bacillati</taxon>
        <taxon>Actinomycetota</taxon>
        <taxon>Actinomycetes</taxon>
        <taxon>Kitasatosporales</taxon>
        <taxon>Streptomycetaceae</taxon>
        <taxon>Streptomyces</taxon>
    </lineage>
</organism>
<dbReference type="EMBL" id="LGKG01000150">
    <property type="protein sequence ID" value="KPC61253.1"/>
    <property type="molecule type" value="Genomic_DNA"/>
</dbReference>
<comment type="caution">
    <text evidence="2">The sequence shown here is derived from an EMBL/GenBank/DDBJ whole genome shotgun (WGS) entry which is preliminary data.</text>
</comment>
<evidence type="ECO:0000313" key="3">
    <source>
        <dbReference type="Proteomes" id="UP000037982"/>
    </source>
</evidence>
<sequence>MSLILPENSGTSQPEPAGTRSRLSWVDLVLLVVVLGALIALLACGVKLPEAVTIVGIAGLVSAELRRRFTQT</sequence>
<dbReference type="PATRIC" id="fig|66876.3.peg.5523"/>
<evidence type="ECO:0000313" key="2">
    <source>
        <dbReference type="EMBL" id="KPC61253.1"/>
    </source>
</evidence>
<dbReference type="AlphaFoldDB" id="A0A0N1JWJ3"/>
<feature type="transmembrane region" description="Helical" evidence="1">
    <location>
        <begin position="28"/>
        <end position="61"/>
    </location>
</feature>
<name>A0A0N1JWJ3_9ACTN</name>
<dbReference type="Proteomes" id="UP000037982">
    <property type="component" value="Unassembled WGS sequence"/>
</dbReference>
<dbReference type="RefSeq" id="WP_053925869.1">
    <property type="nucleotide sequence ID" value="NZ_LGKG01000150.1"/>
</dbReference>
<keyword evidence="1" id="KW-1133">Transmembrane helix</keyword>
<reference evidence="3" key="1">
    <citation type="submission" date="2015-07" db="EMBL/GenBank/DDBJ databases">
        <authorList>
            <person name="Ju K.-S."/>
            <person name="Doroghazi J.R."/>
            <person name="Metcalf W.W."/>
        </authorList>
    </citation>
    <scope>NUCLEOTIDE SEQUENCE [LARGE SCALE GENOMIC DNA]</scope>
    <source>
        <strain evidence="3">NRRL ISP-5002</strain>
    </source>
</reference>
<protein>
    <submittedName>
        <fullName evidence="2">Uncharacterized protein</fullName>
    </submittedName>
</protein>
<keyword evidence="3" id="KW-1185">Reference proteome</keyword>
<proteinExistence type="predicted"/>
<keyword evidence="1" id="KW-0812">Transmembrane</keyword>